<dbReference type="PROSITE" id="PS51192">
    <property type="entry name" value="HELICASE_ATP_BIND_1"/>
    <property type="match status" value="1"/>
</dbReference>
<organism evidence="5 6">
    <name type="scientific">Desulfatitalea alkaliphila</name>
    <dbReference type="NCBI Taxonomy" id="2929485"/>
    <lineage>
        <taxon>Bacteria</taxon>
        <taxon>Pseudomonadati</taxon>
        <taxon>Thermodesulfobacteriota</taxon>
        <taxon>Desulfobacteria</taxon>
        <taxon>Desulfobacterales</taxon>
        <taxon>Desulfosarcinaceae</taxon>
        <taxon>Desulfatitalea</taxon>
    </lineage>
</organism>
<dbReference type="GO" id="GO:0036297">
    <property type="term" value="P:interstrand cross-link repair"/>
    <property type="evidence" value="ECO:0007669"/>
    <property type="project" value="TreeGrafter"/>
</dbReference>
<dbReference type="PROSITE" id="PS51194">
    <property type="entry name" value="HELICASE_CTER"/>
    <property type="match status" value="1"/>
</dbReference>
<name>A0AA41R300_9BACT</name>
<dbReference type="Pfam" id="PF13482">
    <property type="entry name" value="RNase_H_2"/>
    <property type="match status" value="1"/>
</dbReference>
<evidence type="ECO:0000313" key="5">
    <source>
        <dbReference type="EMBL" id="MCJ8501264.1"/>
    </source>
</evidence>
<comment type="caution">
    <text evidence="5">The sequence shown here is derived from an EMBL/GenBank/DDBJ whole genome shotgun (WGS) entry which is preliminary data.</text>
</comment>
<dbReference type="InterPro" id="IPR012337">
    <property type="entry name" value="RNaseH-like_sf"/>
</dbReference>
<keyword evidence="5" id="KW-0378">Hydrolase</keyword>
<sequence>MQALRGSERFGRQVAAYRFMAGRPAAFAPMPAELHPGVKAVLTRLGFDRLYSHQAAALSAVLAGRHTVVATPTASGKTLIYNVPLLDAVARDPHARALYIFPLKALAQDQFNTLVHWAGQVDDPSRAPGAAIYDGDTNDYQRRKIRRAPPSVVITNPEMVHLALLPHHDLWAPFFRHLQLVVIDEVHTYRGMLGAHMAQVVRRLRRVCDHYGAAPVFVCASATVADPGRLAEQLIGLPVTTINESGAPQGGRHLALIDPEESPSRAAIQLLKAALSRRLRTIVYTQSRKMAELIALWVQEGRDPQAAKVNVYRAGLLPEARRRIEARLKSGDLLAVVSTSALELGIDIGDLDLCILVGYPGSMTATWQRSGRVGRQGQPAGLIMIAGQDALDHYFIATPEAFFQGRAEAAVVNPINRTALAAHLVCAAAELPLAVDEPWIGLPAVAAVVAELASTGELRTTADGLQWHAARRRPHLKVHLRGSGLRHRIVDPASNSTIGEIDDLRLYREAHPGAIYLHEGVTYRVETVDPPHQVVYASEMQVDYYTRVLARSDVDVVQEEARHDLATCRVCIGRLRVTDQVTGYETVRSANGRPMQRIPLDAPAHVFDTEGIWFEVPAAALRAVTAAGSDTMGALHAAEHAAIAIMPLLVLADRNDLGGLSTNYHPHTGSAAIFIYDGIPGGAGFSREAFVRAVDLLHRALQVIERCNCDNGCPACVHSPKCGSGNQPIDKHGARLLLEALAPPPATAPPPMPATPPAPTVVTCSRRNPQQHHYGVFDLETQRSAEDVGGWHMARKMKMSCGVVYDSRADDYFVYLEKDMAALVEHLSRLERVVGFNIVRFDYQVLAGYTLFDFERLQTVDLLTLVRQTLGHRLSLDHLARATLGATKSADGLDALRWWREGRMDQIIDYCREDVRITRDLYRYALEKGHLIYSDRQGIRFRVPLAL</sequence>
<dbReference type="Pfam" id="PF00270">
    <property type="entry name" value="DEAD"/>
    <property type="match status" value="1"/>
</dbReference>
<feature type="domain" description="Helicase C-terminal" evidence="4">
    <location>
        <begin position="266"/>
        <end position="439"/>
    </location>
</feature>
<dbReference type="GO" id="GO:0003676">
    <property type="term" value="F:nucleic acid binding"/>
    <property type="evidence" value="ECO:0007669"/>
    <property type="project" value="InterPro"/>
</dbReference>
<keyword evidence="5" id="KW-0347">Helicase</keyword>
<dbReference type="Pfam" id="PF00271">
    <property type="entry name" value="Helicase_C"/>
    <property type="match status" value="1"/>
</dbReference>
<protein>
    <submittedName>
        <fullName evidence="5">DEAD/DEAH box helicase</fullName>
    </submittedName>
</protein>
<dbReference type="InterPro" id="IPR027417">
    <property type="entry name" value="P-loop_NTPase"/>
</dbReference>
<dbReference type="EMBL" id="JALJRB010000012">
    <property type="protein sequence ID" value="MCJ8501264.1"/>
    <property type="molecule type" value="Genomic_DNA"/>
</dbReference>
<feature type="domain" description="Helicase ATP-binding" evidence="3">
    <location>
        <begin position="58"/>
        <end position="242"/>
    </location>
</feature>
<dbReference type="GO" id="GO:0043138">
    <property type="term" value="F:3'-5' DNA helicase activity"/>
    <property type="evidence" value="ECO:0007669"/>
    <property type="project" value="TreeGrafter"/>
</dbReference>
<accession>A0AA41R300</accession>
<dbReference type="GO" id="GO:0006289">
    <property type="term" value="P:nucleotide-excision repair"/>
    <property type="evidence" value="ECO:0007669"/>
    <property type="project" value="TreeGrafter"/>
</dbReference>
<dbReference type="PANTHER" id="PTHR47957">
    <property type="entry name" value="ATP-DEPENDENT HELICASE HRQ1"/>
    <property type="match status" value="1"/>
</dbReference>
<dbReference type="AlphaFoldDB" id="A0AA41R300"/>
<reference evidence="5" key="1">
    <citation type="submission" date="2022-04" db="EMBL/GenBank/DDBJ databases">
        <title>Desulfatitalea alkaliphila sp. nov., a novel anaerobic sulfate-reducing bacterium isolated from terrestrial mud volcano, Taman Peninsula, Russia.</title>
        <authorList>
            <person name="Khomyakova M.A."/>
            <person name="Merkel A.Y."/>
            <person name="Slobodkin A.I."/>
        </authorList>
    </citation>
    <scope>NUCLEOTIDE SEQUENCE</scope>
    <source>
        <strain evidence="5">M08but</strain>
    </source>
</reference>
<evidence type="ECO:0000259" key="4">
    <source>
        <dbReference type="PROSITE" id="PS51194"/>
    </source>
</evidence>
<dbReference type="InterPro" id="IPR038720">
    <property type="entry name" value="YprB_RNase_H-like_dom"/>
</dbReference>
<dbReference type="Gene3D" id="3.30.420.10">
    <property type="entry name" value="Ribonuclease H-like superfamily/Ribonuclease H"/>
    <property type="match status" value="1"/>
</dbReference>
<dbReference type="InterPro" id="IPR018973">
    <property type="entry name" value="MZB"/>
</dbReference>
<gene>
    <name evidence="5" type="ORF">MRX98_11825</name>
</gene>
<dbReference type="Gene3D" id="3.40.50.300">
    <property type="entry name" value="P-loop containing nucleotide triphosphate hydrolases"/>
    <property type="match status" value="2"/>
</dbReference>
<dbReference type="GO" id="GO:0005524">
    <property type="term" value="F:ATP binding"/>
    <property type="evidence" value="ECO:0007669"/>
    <property type="project" value="UniProtKB-KW"/>
</dbReference>
<dbReference type="SUPFAM" id="SSF53098">
    <property type="entry name" value="Ribonuclease H-like"/>
    <property type="match status" value="1"/>
</dbReference>
<dbReference type="InterPro" id="IPR055227">
    <property type="entry name" value="HRQ1_WHD"/>
</dbReference>
<dbReference type="InterPro" id="IPR036397">
    <property type="entry name" value="RNaseH_sf"/>
</dbReference>
<dbReference type="Proteomes" id="UP001165427">
    <property type="component" value="Unassembled WGS sequence"/>
</dbReference>
<dbReference type="CDD" id="cd17923">
    <property type="entry name" value="DEXHc_Hrq1-like"/>
    <property type="match status" value="1"/>
</dbReference>
<dbReference type="SUPFAM" id="SSF52540">
    <property type="entry name" value="P-loop containing nucleoside triphosphate hydrolases"/>
    <property type="match status" value="1"/>
</dbReference>
<evidence type="ECO:0000256" key="1">
    <source>
        <dbReference type="ARBA" id="ARBA00022741"/>
    </source>
</evidence>
<dbReference type="InterPro" id="IPR014001">
    <property type="entry name" value="Helicase_ATP-bd"/>
</dbReference>
<dbReference type="Pfam" id="PF09369">
    <property type="entry name" value="MZB"/>
    <property type="match status" value="1"/>
</dbReference>
<evidence type="ECO:0000259" key="3">
    <source>
        <dbReference type="PROSITE" id="PS51192"/>
    </source>
</evidence>
<dbReference type="RefSeq" id="WP_246908161.1">
    <property type="nucleotide sequence ID" value="NZ_JALJRB010000012.1"/>
</dbReference>
<dbReference type="InterPro" id="IPR001650">
    <property type="entry name" value="Helicase_C-like"/>
</dbReference>
<keyword evidence="2" id="KW-0067">ATP-binding</keyword>
<dbReference type="SMART" id="SM00490">
    <property type="entry name" value="HELICc"/>
    <property type="match status" value="1"/>
</dbReference>
<dbReference type="SMART" id="SM00487">
    <property type="entry name" value="DEXDc"/>
    <property type="match status" value="1"/>
</dbReference>
<dbReference type="Pfam" id="PF22982">
    <property type="entry name" value="WHD_HRQ1"/>
    <property type="match status" value="1"/>
</dbReference>
<proteinExistence type="predicted"/>
<evidence type="ECO:0000256" key="2">
    <source>
        <dbReference type="ARBA" id="ARBA00022840"/>
    </source>
</evidence>
<keyword evidence="1" id="KW-0547">Nucleotide-binding</keyword>
<evidence type="ECO:0000313" key="6">
    <source>
        <dbReference type="Proteomes" id="UP001165427"/>
    </source>
</evidence>
<keyword evidence="6" id="KW-1185">Reference proteome</keyword>
<dbReference type="CDD" id="cd18797">
    <property type="entry name" value="SF2_C_Hrq"/>
    <property type="match status" value="1"/>
</dbReference>
<dbReference type="PANTHER" id="PTHR47957:SF3">
    <property type="entry name" value="ATP-DEPENDENT HELICASE HRQ1"/>
    <property type="match status" value="1"/>
</dbReference>
<dbReference type="InterPro" id="IPR011545">
    <property type="entry name" value="DEAD/DEAH_box_helicase_dom"/>
</dbReference>